<dbReference type="PANTHER" id="PTHR24111">
    <property type="entry name" value="LEUCINE-RICH REPEAT-CONTAINING PROTEIN 34"/>
    <property type="match status" value="1"/>
</dbReference>
<sequence>MLWQCGLGLREDSPGELSLGIVRIFYDDSKSRKVMETVAKRLHFLLARHHCVTSLEMRVWTFWRHDPLMYDALRRNLGLRKLKLILKWSYGRRPPAHNFGAALLHLKHLQELVCEGERIDRIFIKGLSKFLASSWSLTALNLSSLYIKYKKDADAILHGLRRNKSIDTLSINTSLLHPLPYKEEQLHFEWKRYGFMAADYLRRNRRLRTLSIASHLPLFSLVRPIIETLLDNRYITKLSIIKITLEPNDIELINQLIIQNKTLTSFNIIKCRFVGDAGHITGNAQGVPSCAHSFLLALTKNKTLQQLTLTPSWFHTNECRSLVEAVASHVSLKEVNFDVSERKDAHDIYRAVRDSGAQDRFHLRAQCILPENEDENEDESLHFFPDSAVAFMEVTGPSGVSVDSQVFNGSAQLLTTLTSQPSCSHVNSLSLFLTPELLNVTESSVIAEYLRSTTTLRDLELRFNDIRVARVACEVRRELIQALSVNKGVRRLGVYGSRSDEHEVRLLADTLLSSRTLYYVTYCPLSSESVIQLVRILTPNLLTNYTLVSIKTHSCFLPGSDWLPISYVLHRNCGLVKRALDFVRGAKHKYCAEAAELVQFNPRLVEKVQELIAVDENEAAFLIKARLMKTTELNDFMRLAGVVKHGVTCHSRDDGKKQLVDIGRDCWLYIRQYLKLSDVLNEQ</sequence>
<evidence type="ECO:0000256" key="1">
    <source>
        <dbReference type="ARBA" id="ARBA00022737"/>
    </source>
</evidence>
<evidence type="ECO:0000313" key="3">
    <source>
        <dbReference type="Proteomes" id="UP000821866"/>
    </source>
</evidence>
<protein>
    <submittedName>
        <fullName evidence="2">Uncharacterized protein</fullName>
    </submittedName>
</protein>
<accession>A0A9J6ES80</accession>
<keyword evidence="1" id="KW-0677">Repeat</keyword>
<dbReference type="Gene3D" id="3.80.10.10">
    <property type="entry name" value="Ribonuclease Inhibitor"/>
    <property type="match status" value="3"/>
</dbReference>
<evidence type="ECO:0000313" key="2">
    <source>
        <dbReference type="EMBL" id="KAH8037257.1"/>
    </source>
</evidence>
<dbReference type="AlphaFoldDB" id="A0A9J6ES80"/>
<keyword evidence="3" id="KW-1185">Reference proteome</keyword>
<dbReference type="InterPro" id="IPR052201">
    <property type="entry name" value="LRR-containing_regulator"/>
</dbReference>
<reference evidence="2" key="2">
    <citation type="submission" date="2021-09" db="EMBL/GenBank/DDBJ databases">
        <authorList>
            <person name="Jia N."/>
            <person name="Wang J."/>
            <person name="Shi W."/>
            <person name="Du L."/>
            <person name="Sun Y."/>
            <person name="Zhan W."/>
            <person name="Jiang J."/>
            <person name="Wang Q."/>
            <person name="Zhang B."/>
            <person name="Ji P."/>
            <person name="Sakyi L.B."/>
            <person name="Cui X."/>
            <person name="Yuan T."/>
            <person name="Jiang B."/>
            <person name="Yang W."/>
            <person name="Lam T.T.-Y."/>
            <person name="Chang Q."/>
            <person name="Ding S."/>
            <person name="Wang X."/>
            <person name="Zhu J."/>
            <person name="Ruan X."/>
            <person name="Zhao L."/>
            <person name="Wei J."/>
            <person name="Que T."/>
            <person name="Du C."/>
            <person name="Cheng J."/>
            <person name="Dai P."/>
            <person name="Han X."/>
            <person name="Huang E."/>
            <person name="Gao Y."/>
            <person name="Liu J."/>
            <person name="Shao H."/>
            <person name="Ye R."/>
            <person name="Li L."/>
            <person name="Wei W."/>
            <person name="Wang X."/>
            <person name="Wang C."/>
            <person name="Huo Q."/>
            <person name="Li W."/>
            <person name="Guo W."/>
            <person name="Chen H."/>
            <person name="Chen S."/>
            <person name="Zhou L."/>
            <person name="Zhou L."/>
            <person name="Ni X."/>
            <person name="Tian J."/>
            <person name="Zhou Y."/>
            <person name="Sheng Y."/>
            <person name="Liu T."/>
            <person name="Pan Y."/>
            <person name="Xia L."/>
            <person name="Li J."/>
            <person name="Zhao F."/>
            <person name="Cao W."/>
        </authorList>
    </citation>
    <scope>NUCLEOTIDE SEQUENCE</scope>
    <source>
        <strain evidence="2">Rmic-2018</strain>
        <tissue evidence="2">Larvae</tissue>
    </source>
</reference>
<reference evidence="2" key="1">
    <citation type="journal article" date="2020" name="Cell">
        <title>Large-Scale Comparative Analyses of Tick Genomes Elucidate Their Genetic Diversity and Vector Capacities.</title>
        <authorList>
            <consortium name="Tick Genome and Microbiome Consortium (TIGMIC)"/>
            <person name="Jia N."/>
            <person name="Wang J."/>
            <person name="Shi W."/>
            <person name="Du L."/>
            <person name="Sun Y."/>
            <person name="Zhan W."/>
            <person name="Jiang J.F."/>
            <person name="Wang Q."/>
            <person name="Zhang B."/>
            <person name="Ji P."/>
            <person name="Bell-Sakyi L."/>
            <person name="Cui X.M."/>
            <person name="Yuan T.T."/>
            <person name="Jiang B.G."/>
            <person name="Yang W.F."/>
            <person name="Lam T.T."/>
            <person name="Chang Q.C."/>
            <person name="Ding S.J."/>
            <person name="Wang X.J."/>
            <person name="Zhu J.G."/>
            <person name="Ruan X.D."/>
            <person name="Zhao L."/>
            <person name="Wei J.T."/>
            <person name="Ye R.Z."/>
            <person name="Que T.C."/>
            <person name="Du C.H."/>
            <person name="Zhou Y.H."/>
            <person name="Cheng J.X."/>
            <person name="Dai P.F."/>
            <person name="Guo W.B."/>
            <person name="Han X.H."/>
            <person name="Huang E.J."/>
            <person name="Li L.F."/>
            <person name="Wei W."/>
            <person name="Gao Y.C."/>
            <person name="Liu J.Z."/>
            <person name="Shao H.Z."/>
            <person name="Wang X."/>
            <person name="Wang C.C."/>
            <person name="Yang T.C."/>
            <person name="Huo Q.B."/>
            <person name="Li W."/>
            <person name="Chen H.Y."/>
            <person name="Chen S.E."/>
            <person name="Zhou L.G."/>
            <person name="Ni X.B."/>
            <person name="Tian J.H."/>
            <person name="Sheng Y."/>
            <person name="Liu T."/>
            <person name="Pan Y.S."/>
            <person name="Xia L.Y."/>
            <person name="Li J."/>
            <person name="Zhao F."/>
            <person name="Cao W.C."/>
        </authorList>
    </citation>
    <scope>NUCLEOTIDE SEQUENCE</scope>
    <source>
        <strain evidence="2">Rmic-2018</strain>
    </source>
</reference>
<proteinExistence type="predicted"/>
<dbReference type="SUPFAM" id="SSF52047">
    <property type="entry name" value="RNI-like"/>
    <property type="match status" value="1"/>
</dbReference>
<comment type="caution">
    <text evidence="2">The sequence shown here is derived from an EMBL/GenBank/DDBJ whole genome shotgun (WGS) entry which is preliminary data.</text>
</comment>
<organism evidence="2 3">
    <name type="scientific">Rhipicephalus microplus</name>
    <name type="common">Cattle tick</name>
    <name type="synonym">Boophilus microplus</name>
    <dbReference type="NCBI Taxonomy" id="6941"/>
    <lineage>
        <taxon>Eukaryota</taxon>
        <taxon>Metazoa</taxon>
        <taxon>Ecdysozoa</taxon>
        <taxon>Arthropoda</taxon>
        <taxon>Chelicerata</taxon>
        <taxon>Arachnida</taxon>
        <taxon>Acari</taxon>
        <taxon>Parasitiformes</taxon>
        <taxon>Ixodida</taxon>
        <taxon>Ixodoidea</taxon>
        <taxon>Ixodidae</taxon>
        <taxon>Rhipicephalinae</taxon>
        <taxon>Rhipicephalus</taxon>
        <taxon>Boophilus</taxon>
    </lineage>
</organism>
<dbReference type="EMBL" id="JABSTU010000002">
    <property type="protein sequence ID" value="KAH8037257.1"/>
    <property type="molecule type" value="Genomic_DNA"/>
</dbReference>
<name>A0A9J6ES80_RHIMP</name>
<dbReference type="InterPro" id="IPR032675">
    <property type="entry name" value="LRR_dom_sf"/>
</dbReference>
<dbReference type="VEuPathDB" id="VectorBase:LOC119169691"/>
<dbReference type="Proteomes" id="UP000821866">
    <property type="component" value="Chromosome 10"/>
</dbReference>
<dbReference type="PANTHER" id="PTHR24111:SF0">
    <property type="entry name" value="LEUCINE-RICH REPEAT-CONTAINING PROTEIN"/>
    <property type="match status" value="1"/>
</dbReference>
<gene>
    <name evidence="2" type="ORF">HPB51_009700</name>
</gene>